<dbReference type="Pfam" id="PF08100">
    <property type="entry name" value="Dimerisation"/>
    <property type="match status" value="1"/>
</dbReference>
<dbReference type="GO" id="GO:0008757">
    <property type="term" value="F:S-adenosylmethionine-dependent methyltransferase activity"/>
    <property type="evidence" value="ECO:0007669"/>
    <property type="project" value="UniProtKB-ARBA"/>
</dbReference>
<evidence type="ECO:0000259" key="5">
    <source>
        <dbReference type="Pfam" id="PF08100"/>
    </source>
</evidence>
<evidence type="ECO:0000313" key="6">
    <source>
        <dbReference type="EMBL" id="CAB4273230.1"/>
    </source>
</evidence>
<sequence>MSLNNDKVSATSHELLQAQAYVWNHIFQFINSMSLKCAVELGIPDVIHNHGQPISLSNLISGLNVHPSKAHFISRLMRILVHSNFFAQDQQVQLPLRPNNNNNNEIIVHQVLDDEADEKAVVVYSLTPASRLLLKESPLSTTQFLLMNLDPVLIDPFHLMGTWCQMNNNGNYDHPASPFEMAHGRSFWGLAAQQPKLGSLFNDAMVADSQLLARAVVEECEGVFEGLNSLVDVGGGTGTMAKAIAKAFPNINCTVFDQPHVIANLQGTHNLDFVGGDMFEKIPPANAIFLKWILHDWSDEESVKILKKGREAILSQKGGKVIILDINVSADNKKMDKKSIETQLMWDMLMMVHLNGKERSEAEWEKLFLTAGFSHYKITHTLGLRSLIEQRHNGGSVRLHSCADRGALRGRTGHEAVGGTMWQGLVWWFRLWVRQVEQWFQSHEMATVVRQQGFAVGSWRREVVVPPCRSRDHGRSGFGRLRELSHCSGLAPSVLASNHGCLEGFVGLENRRNEFLKHALSITRAFNESTKCLCKYSCWRIFVL</sequence>
<dbReference type="GO" id="GO:0032259">
    <property type="term" value="P:methylation"/>
    <property type="evidence" value="ECO:0007669"/>
    <property type="project" value="UniProtKB-KW"/>
</dbReference>
<keyword evidence="2" id="KW-0808">Transferase</keyword>
<reference evidence="6 7" key="1">
    <citation type="submission" date="2020-05" db="EMBL/GenBank/DDBJ databases">
        <authorList>
            <person name="Campoy J."/>
            <person name="Schneeberger K."/>
            <person name="Spophaly S."/>
        </authorList>
    </citation>
    <scope>NUCLEOTIDE SEQUENCE [LARGE SCALE GENOMIC DNA]</scope>
    <source>
        <strain evidence="6">PruArmRojPasFocal</strain>
    </source>
</reference>
<dbReference type="SUPFAM" id="SSF53335">
    <property type="entry name" value="S-adenosyl-L-methionine-dependent methyltransferases"/>
    <property type="match status" value="1"/>
</dbReference>
<dbReference type="FunFam" id="3.40.50.150:FF:000057">
    <property type="entry name" value="O-methyltransferase ZRP4"/>
    <property type="match status" value="1"/>
</dbReference>
<dbReference type="InterPro" id="IPR016461">
    <property type="entry name" value="COMT-like"/>
</dbReference>
<dbReference type="InterPro" id="IPR029063">
    <property type="entry name" value="SAM-dependent_MTases_sf"/>
</dbReference>
<dbReference type="InterPro" id="IPR012967">
    <property type="entry name" value="COMT_dimerisation"/>
</dbReference>
<feature type="domain" description="O-methyltransferase C-terminal" evidence="4">
    <location>
        <begin position="175"/>
        <end position="374"/>
    </location>
</feature>
<dbReference type="AlphaFoldDB" id="A0A6J5UA23"/>
<dbReference type="Gene3D" id="3.40.50.150">
    <property type="entry name" value="Vaccinia Virus protein VP39"/>
    <property type="match status" value="1"/>
</dbReference>
<dbReference type="PANTHER" id="PTHR11746">
    <property type="entry name" value="O-METHYLTRANSFERASE"/>
    <property type="match status" value="1"/>
</dbReference>
<dbReference type="InterPro" id="IPR001077">
    <property type="entry name" value="COMT_C"/>
</dbReference>
<feature type="domain" description="O-methyltransferase dimerisation" evidence="5">
    <location>
        <begin position="23"/>
        <end position="91"/>
    </location>
</feature>
<proteinExistence type="predicted"/>
<dbReference type="SUPFAM" id="SSF46785">
    <property type="entry name" value="Winged helix' DNA-binding domain"/>
    <property type="match status" value="1"/>
</dbReference>
<evidence type="ECO:0000256" key="2">
    <source>
        <dbReference type="ARBA" id="ARBA00022679"/>
    </source>
</evidence>
<evidence type="ECO:0000256" key="1">
    <source>
        <dbReference type="ARBA" id="ARBA00022603"/>
    </source>
</evidence>
<protein>
    <recommendedName>
        <fullName evidence="8">O-methyltransferase domain-containing protein</fullName>
    </recommendedName>
</protein>
<dbReference type="InterPro" id="IPR036388">
    <property type="entry name" value="WH-like_DNA-bd_sf"/>
</dbReference>
<evidence type="ECO:0000313" key="7">
    <source>
        <dbReference type="Proteomes" id="UP000507222"/>
    </source>
</evidence>
<dbReference type="EMBL" id="CAEKDK010000003">
    <property type="protein sequence ID" value="CAB4273230.1"/>
    <property type="molecule type" value="Genomic_DNA"/>
</dbReference>
<dbReference type="PROSITE" id="PS51683">
    <property type="entry name" value="SAM_OMT_II"/>
    <property type="match status" value="1"/>
</dbReference>
<dbReference type="InterPro" id="IPR036390">
    <property type="entry name" value="WH_DNA-bd_sf"/>
</dbReference>
<keyword evidence="3" id="KW-0949">S-adenosyl-L-methionine</keyword>
<dbReference type="GO" id="GO:0008171">
    <property type="term" value="F:O-methyltransferase activity"/>
    <property type="evidence" value="ECO:0007669"/>
    <property type="project" value="InterPro"/>
</dbReference>
<organism evidence="6 7">
    <name type="scientific">Prunus armeniaca</name>
    <name type="common">Apricot</name>
    <name type="synonym">Armeniaca vulgaris</name>
    <dbReference type="NCBI Taxonomy" id="36596"/>
    <lineage>
        <taxon>Eukaryota</taxon>
        <taxon>Viridiplantae</taxon>
        <taxon>Streptophyta</taxon>
        <taxon>Embryophyta</taxon>
        <taxon>Tracheophyta</taxon>
        <taxon>Spermatophyta</taxon>
        <taxon>Magnoliopsida</taxon>
        <taxon>eudicotyledons</taxon>
        <taxon>Gunneridae</taxon>
        <taxon>Pentapetalae</taxon>
        <taxon>rosids</taxon>
        <taxon>fabids</taxon>
        <taxon>Rosales</taxon>
        <taxon>Rosaceae</taxon>
        <taxon>Amygdaloideae</taxon>
        <taxon>Amygdaleae</taxon>
        <taxon>Prunus</taxon>
    </lineage>
</organism>
<evidence type="ECO:0008006" key="8">
    <source>
        <dbReference type="Google" id="ProtNLM"/>
    </source>
</evidence>
<dbReference type="Proteomes" id="UP000507222">
    <property type="component" value="Unassembled WGS sequence"/>
</dbReference>
<dbReference type="GO" id="GO:0009717">
    <property type="term" value="P:isoflavonoid biosynthetic process"/>
    <property type="evidence" value="ECO:0007669"/>
    <property type="project" value="UniProtKB-ARBA"/>
</dbReference>
<gene>
    <name evidence="6" type="ORF">CURHAP_LOCUS20546</name>
</gene>
<dbReference type="Pfam" id="PF00891">
    <property type="entry name" value="Methyltransf_2"/>
    <property type="match status" value="1"/>
</dbReference>
<name>A0A6J5UA23_PRUAR</name>
<accession>A0A6J5UA23</accession>
<dbReference type="FunFam" id="1.10.10.10:FF:000213">
    <property type="entry name" value="Coniferyl alcohol 9-O-methyltransferase"/>
    <property type="match status" value="1"/>
</dbReference>
<dbReference type="Gene3D" id="1.10.10.10">
    <property type="entry name" value="Winged helix-like DNA-binding domain superfamily/Winged helix DNA-binding domain"/>
    <property type="match status" value="1"/>
</dbReference>
<dbReference type="GO" id="GO:0046983">
    <property type="term" value="F:protein dimerization activity"/>
    <property type="evidence" value="ECO:0007669"/>
    <property type="project" value="InterPro"/>
</dbReference>
<evidence type="ECO:0000256" key="3">
    <source>
        <dbReference type="ARBA" id="ARBA00022691"/>
    </source>
</evidence>
<keyword evidence="1" id="KW-0489">Methyltransferase</keyword>
<evidence type="ECO:0000259" key="4">
    <source>
        <dbReference type="Pfam" id="PF00891"/>
    </source>
</evidence>